<dbReference type="Proteomes" id="UP000245362">
    <property type="component" value="Unassembled WGS sequence"/>
</dbReference>
<dbReference type="CDD" id="cd08826">
    <property type="entry name" value="SPFH_eoslipins_u1"/>
    <property type="match status" value="1"/>
</dbReference>
<evidence type="ECO:0000259" key="4">
    <source>
        <dbReference type="SMART" id="SM00244"/>
    </source>
</evidence>
<evidence type="ECO:0000256" key="2">
    <source>
        <dbReference type="ARBA" id="ARBA00008164"/>
    </source>
</evidence>
<dbReference type="InterPro" id="IPR036013">
    <property type="entry name" value="Band_7/SPFH_dom_sf"/>
</dbReference>
<evidence type="ECO:0000256" key="1">
    <source>
        <dbReference type="ARBA" id="ARBA00004167"/>
    </source>
</evidence>
<dbReference type="EMBL" id="QFWT01000005">
    <property type="protein sequence ID" value="PWI33266.1"/>
    <property type="molecule type" value="Genomic_DNA"/>
</dbReference>
<feature type="domain" description="Band 7" evidence="4">
    <location>
        <begin position="26"/>
        <end position="183"/>
    </location>
</feature>
<dbReference type="Gene3D" id="6.10.250.2090">
    <property type="match status" value="1"/>
</dbReference>
<dbReference type="InterPro" id="IPR043202">
    <property type="entry name" value="Band-7_stomatin-like"/>
</dbReference>
<evidence type="ECO:0000313" key="6">
    <source>
        <dbReference type="Proteomes" id="UP000245362"/>
    </source>
</evidence>
<comment type="subcellular location">
    <subcellularLocation>
        <location evidence="1">Membrane</location>
        <topology evidence="1">Single-pass membrane protein</topology>
    </subcellularLocation>
</comment>
<dbReference type="SUPFAM" id="SSF117892">
    <property type="entry name" value="Band 7/SPFH domain"/>
    <property type="match status" value="1"/>
</dbReference>
<organism evidence="5 6">
    <name type="scientific">Vibrio albus</name>
    <dbReference type="NCBI Taxonomy" id="2200953"/>
    <lineage>
        <taxon>Bacteria</taxon>
        <taxon>Pseudomonadati</taxon>
        <taxon>Pseudomonadota</taxon>
        <taxon>Gammaproteobacteria</taxon>
        <taxon>Vibrionales</taxon>
        <taxon>Vibrionaceae</taxon>
        <taxon>Vibrio</taxon>
    </lineage>
</organism>
<reference evidence="5 6" key="1">
    <citation type="submission" date="2018-05" db="EMBL/GenBank/DDBJ databases">
        <title>Vibrio limimaris sp. nov., isolated from marine sediment.</title>
        <authorList>
            <person name="Li C.-M."/>
        </authorList>
    </citation>
    <scope>NUCLEOTIDE SEQUENCE [LARGE SCALE GENOMIC DNA]</scope>
    <source>
        <strain evidence="5 6">E4404</strain>
    </source>
</reference>
<evidence type="ECO:0000313" key="5">
    <source>
        <dbReference type="EMBL" id="PWI33266.1"/>
    </source>
</evidence>
<comment type="caution">
    <text evidence="5">The sequence shown here is derived from an EMBL/GenBank/DDBJ whole genome shotgun (WGS) entry which is preliminary data.</text>
</comment>
<dbReference type="SMART" id="SM00244">
    <property type="entry name" value="PHB"/>
    <property type="match status" value="1"/>
</dbReference>
<dbReference type="PANTHER" id="PTHR10264:SF19">
    <property type="entry name" value="AT06885P-RELATED"/>
    <property type="match status" value="1"/>
</dbReference>
<dbReference type="GO" id="GO:0005886">
    <property type="term" value="C:plasma membrane"/>
    <property type="evidence" value="ECO:0007669"/>
    <property type="project" value="InterPro"/>
</dbReference>
<dbReference type="PANTHER" id="PTHR10264">
    <property type="entry name" value="BAND 7 PROTEIN-RELATED"/>
    <property type="match status" value="1"/>
</dbReference>
<name>A0A2U3B8X9_9VIBR</name>
<dbReference type="FunFam" id="3.30.479.30:FF:000004">
    <property type="entry name" value="Putative membrane protease family, stomatin"/>
    <property type="match status" value="1"/>
</dbReference>
<keyword evidence="3" id="KW-0812">Transmembrane</keyword>
<dbReference type="RefSeq" id="WP_109319850.1">
    <property type="nucleotide sequence ID" value="NZ_QFWT01000005.1"/>
</dbReference>
<feature type="transmembrane region" description="Helical" evidence="3">
    <location>
        <begin position="6"/>
        <end position="31"/>
    </location>
</feature>
<dbReference type="InterPro" id="IPR001107">
    <property type="entry name" value="Band_7"/>
</dbReference>
<gene>
    <name evidence="5" type="ORF">DI392_10430</name>
</gene>
<proteinExistence type="inferred from homology"/>
<feature type="transmembrane region" description="Helical" evidence="3">
    <location>
        <begin position="38"/>
        <end position="60"/>
    </location>
</feature>
<evidence type="ECO:0000256" key="3">
    <source>
        <dbReference type="SAM" id="Phobius"/>
    </source>
</evidence>
<dbReference type="Gene3D" id="3.30.479.30">
    <property type="entry name" value="Band 7 domain"/>
    <property type="match status" value="1"/>
</dbReference>
<keyword evidence="3" id="KW-1133">Transmembrane helix</keyword>
<dbReference type="GO" id="GO:0098552">
    <property type="term" value="C:side of membrane"/>
    <property type="evidence" value="ECO:0007669"/>
    <property type="project" value="UniProtKB-ARBA"/>
</dbReference>
<dbReference type="Pfam" id="PF01145">
    <property type="entry name" value="Band_7"/>
    <property type="match status" value="1"/>
</dbReference>
<dbReference type="PRINTS" id="PR00721">
    <property type="entry name" value="STOMATIN"/>
</dbReference>
<dbReference type="AlphaFoldDB" id="A0A2U3B8X9"/>
<keyword evidence="3" id="KW-0472">Membrane</keyword>
<protein>
    <recommendedName>
        <fullName evidence="4">Band 7 domain-containing protein</fullName>
    </recommendedName>
</protein>
<dbReference type="InterPro" id="IPR001972">
    <property type="entry name" value="Stomatin_HflK_fam"/>
</dbReference>
<sequence>MMELVITSGMLTPVLVVFLIVIIAFSMFHILREYQRGVIFFLGRFQAVKGPGLIIVVPFIQQIVKVDLRTVVMDVPSQDVISRDNVSVRVNAVIYFRVLDSQKAIINVEDYFQATSQLAQTTLRSVLGQHDLDEMLANRDMLNADIQSILDARTDGWGIKVSNVEIKHVDLNETMIRAIAKQAEAERVRRAKVIHASGEMEASEKLVEAAGRLAQQPNAILLRYLQTLTEIAGEKSSTILFPMPTELMSTLFKTNKDGDK</sequence>
<keyword evidence="6" id="KW-1185">Reference proteome</keyword>
<comment type="similarity">
    <text evidence="2">Belongs to the band 7/mec-2 family.</text>
</comment>
<dbReference type="OrthoDB" id="9809197at2"/>
<accession>A0A2U3B8X9</accession>